<comment type="similarity">
    <text evidence="3">Belongs to the HPS/KGPDC family. HPS subfamily.</text>
</comment>
<evidence type="ECO:0000313" key="8">
    <source>
        <dbReference type="EMBL" id="MBU9728675.1"/>
    </source>
</evidence>
<evidence type="ECO:0000256" key="5">
    <source>
        <dbReference type="ARBA" id="ARBA00023239"/>
    </source>
</evidence>
<dbReference type="EMBL" id="JAHQCX010000022">
    <property type="protein sequence ID" value="MBU9728675.1"/>
    <property type="molecule type" value="Genomic_DNA"/>
</dbReference>
<evidence type="ECO:0000259" key="7">
    <source>
        <dbReference type="SMART" id="SM00934"/>
    </source>
</evidence>
<dbReference type="CDD" id="cd04726">
    <property type="entry name" value="KGPDC_HPS"/>
    <property type="match status" value="1"/>
</dbReference>
<dbReference type="InterPro" id="IPR017553">
    <property type="entry name" value="3-hexulose-6-phosphate_synth"/>
</dbReference>
<name>A0ABS6KDS7_9FIRM</name>
<dbReference type="InterPro" id="IPR011060">
    <property type="entry name" value="RibuloseP-bd_barrel"/>
</dbReference>
<dbReference type="SMART" id="SM00934">
    <property type="entry name" value="OMPdecase"/>
    <property type="match status" value="1"/>
</dbReference>
<comment type="pathway">
    <text evidence="2">One-carbon metabolism; formaldehyde assimilation via RuMP pathway; D-fructose 6-phosphate from D-ribulose 5-phosphate and formaldehyde: step 1/2.</text>
</comment>
<dbReference type="InterPro" id="IPR041710">
    <property type="entry name" value="HPS/KGPDC"/>
</dbReference>
<dbReference type="GO" id="GO:0004590">
    <property type="term" value="F:orotidine-5'-phosphate decarboxylase activity"/>
    <property type="evidence" value="ECO:0007669"/>
    <property type="project" value="UniProtKB-EC"/>
</dbReference>
<organism evidence="8 9">
    <name type="scientific">Diplocloster modestus</name>
    <dbReference type="NCBI Taxonomy" id="2850322"/>
    <lineage>
        <taxon>Bacteria</taxon>
        <taxon>Bacillati</taxon>
        <taxon>Bacillota</taxon>
        <taxon>Clostridia</taxon>
        <taxon>Lachnospirales</taxon>
        <taxon>Lachnospiraceae</taxon>
        <taxon>Diplocloster</taxon>
    </lineage>
</organism>
<feature type="domain" description="Orotidine 5'-phosphate decarboxylase" evidence="7">
    <location>
        <begin position="2"/>
        <end position="203"/>
    </location>
</feature>
<gene>
    <name evidence="8" type="ORF">KTH90_22035</name>
</gene>
<keyword evidence="6" id="KW-0119">Carbohydrate metabolism</keyword>
<dbReference type="SUPFAM" id="SSF51366">
    <property type="entry name" value="Ribulose-phoshate binding barrel"/>
    <property type="match status" value="1"/>
</dbReference>
<dbReference type="RefSeq" id="WP_158351966.1">
    <property type="nucleotide sequence ID" value="NZ_JAHQCX010000022.1"/>
</dbReference>
<dbReference type="PANTHER" id="PTHR35039:SF3">
    <property type="entry name" value="3-KETO-L-GULONATE-6-PHOSPHATE DECARBOXYLASE SGBH-RELATED"/>
    <property type="match status" value="1"/>
</dbReference>
<sequence length="214" mass="22984">MRLQIALDMVSMEEALGMAEKIHDIIDIVEIGTPMIIKYGMQPVRCMKESFPQLTVLADTKIADGGEIEARYAIEAGADIVTVLAAAADNTITAAKNVVHKAGKELYVDLLGVPDLIQRSKELEAMGVDYIGVHTAVDVQQSGITPFNDLKKLSETVCNTRIAAAGGITQDTLPLAMFSHPDVIIAGGALTTAPDLRAAVLAFKRRIITDQNRL</sequence>
<evidence type="ECO:0000256" key="6">
    <source>
        <dbReference type="ARBA" id="ARBA00023277"/>
    </source>
</evidence>
<evidence type="ECO:0000256" key="4">
    <source>
        <dbReference type="ARBA" id="ARBA00012890"/>
    </source>
</evidence>
<dbReference type="InterPro" id="IPR013785">
    <property type="entry name" value="Aldolase_TIM"/>
</dbReference>
<dbReference type="Pfam" id="PF00215">
    <property type="entry name" value="OMPdecase"/>
    <property type="match status" value="1"/>
</dbReference>
<evidence type="ECO:0000313" key="9">
    <source>
        <dbReference type="Proteomes" id="UP001314681"/>
    </source>
</evidence>
<protein>
    <recommendedName>
        <fullName evidence="4">3-hexulose-6-phosphate synthase</fullName>
        <ecNumber evidence="4">4.1.2.43</ecNumber>
    </recommendedName>
</protein>
<dbReference type="NCBIfam" id="TIGR03128">
    <property type="entry name" value="RuMP_HxlA"/>
    <property type="match status" value="1"/>
</dbReference>
<accession>A0ABS6KDS7</accession>
<reference evidence="8 9" key="1">
    <citation type="submission" date="2021-06" db="EMBL/GenBank/DDBJ databases">
        <title>Description of novel taxa of the family Lachnospiraceae.</title>
        <authorList>
            <person name="Chaplin A.V."/>
            <person name="Sokolova S.R."/>
            <person name="Pikina A.P."/>
            <person name="Korzhanova M."/>
            <person name="Belova V."/>
            <person name="Korostin D."/>
            <person name="Efimov B.A."/>
        </authorList>
    </citation>
    <scope>NUCLEOTIDE SEQUENCE [LARGE SCALE GENOMIC DNA]</scope>
    <source>
        <strain evidence="8 9">ASD4241</strain>
    </source>
</reference>
<evidence type="ECO:0000256" key="3">
    <source>
        <dbReference type="ARBA" id="ARBA00006350"/>
    </source>
</evidence>
<dbReference type="Proteomes" id="UP001314681">
    <property type="component" value="Unassembled WGS sequence"/>
</dbReference>
<dbReference type="EC" id="4.1.2.43" evidence="4"/>
<evidence type="ECO:0000256" key="2">
    <source>
        <dbReference type="ARBA" id="ARBA00005014"/>
    </source>
</evidence>
<keyword evidence="5 8" id="KW-0456">Lyase</keyword>
<dbReference type="Gene3D" id="3.20.20.70">
    <property type="entry name" value="Aldolase class I"/>
    <property type="match status" value="1"/>
</dbReference>
<comment type="catalytic activity">
    <reaction evidence="1">
        <text>D-ribulose 5-phosphate + formaldehyde = D-arabino-hex-3-ulose 6-phosphate</text>
        <dbReference type="Rhea" id="RHEA:25201"/>
        <dbReference type="ChEBI" id="CHEBI:16842"/>
        <dbReference type="ChEBI" id="CHEBI:58121"/>
        <dbReference type="ChEBI" id="CHEBI:58542"/>
        <dbReference type="EC" id="4.1.2.43"/>
    </reaction>
</comment>
<dbReference type="InterPro" id="IPR001754">
    <property type="entry name" value="OMPdeCOase_dom"/>
</dbReference>
<dbReference type="PANTHER" id="PTHR35039">
    <property type="entry name" value="3-KETO-L-GULONATE-6-PHOSPHATE DECARBOXYLASE SGBH-RELATED"/>
    <property type="match status" value="1"/>
</dbReference>
<comment type="caution">
    <text evidence="8">The sequence shown here is derived from an EMBL/GenBank/DDBJ whole genome shotgun (WGS) entry which is preliminary data.</text>
</comment>
<keyword evidence="9" id="KW-1185">Reference proteome</keyword>
<evidence type="ECO:0000256" key="1">
    <source>
        <dbReference type="ARBA" id="ARBA00000718"/>
    </source>
</evidence>
<proteinExistence type="inferred from homology"/>